<reference evidence="3" key="1">
    <citation type="submission" date="2012-09" db="EMBL/GenBank/DDBJ databases">
        <authorList>
            <person name="Martin A.A."/>
        </authorList>
    </citation>
    <scope>NUCLEOTIDE SEQUENCE</scope>
</reference>
<dbReference type="AlphaFoldDB" id="A0A0K0D4T3"/>
<dbReference type="FunFam" id="1.10.12.10:FF:000001">
    <property type="entry name" value="Probable enoyl-CoA hydratase, mitochondrial"/>
    <property type="match status" value="1"/>
</dbReference>
<dbReference type="STRING" id="6313.A0A0K0D4T3"/>
<dbReference type="WBParaSite" id="ACAC_0000507801-mRNA-1">
    <property type="protein sequence ID" value="ACAC_0000507801-mRNA-1"/>
    <property type="gene ID" value="ACAC_0000507801"/>
</dbReference>
<evidence type="ECO:0000313" key="3">
    <source>
        <dbReference type="Proteomes" id="UP000035642"/>
    </source>
</evidence>
<sequence>MLFDALDLANPWGILACDRDGWRLSTLLNEVLRSSNFHFAQGPIAIRVAKTAIRFGSEMSLDCGLVMEQQCYAQIVPTQDRLEGLQAFAEKRTPSYKGE</sequence>
<keyword evidence="3" id="KW-1185">Reference proteome</keyword>
<dbReference type="InterPro" id="IPR014748">
    <property type="entry name" value="Enoyl-CoA_hydra_C"/>
</dbReference>
<dbReference type="Proteomes" id="UP000035642">
    <property type="component" value="Unassembled WGS sequence"/>
</dbReference>
<dbReference type="SUPFAM" id="SSF52096">
    <property type="entry name" value="ClpP/crotonase"/>
    <property type="match status" value="1"/>
</dbReference>
<dbReference type="Gene3D" id="1.10.12.10">
    <property type="entry name" value="Lyase 2-enoyl-coa Hydratase, Chain A, domain 2"/>
    <property type="match status" value="1"/>
</dbReference>
<name>A0A0K0D4T3_ANGCA</name>
<evidence type="ECO:0000313" key="4">
    <source>
        <dbReference type="WBParaSite" id="ACAC_0000507801-mRNA-1"/>
    </source>
</evidence>
<evidence type="ECO:0000256" key="1">
    <source>
        <dbReference type="ARBA" id="ARBA00005254"/>
    </source>
</evidence>
<proteinExistence type="inferred from homology"/>
<keyword evidence="2" id="KW-0456">Lyase</keyword>
<reference evidence="4" key="2">
    <citation type="submission" date="2017-02" db="UniProtKB">
        <authorList>
            <consortium name="WormBaseParasite"/>
        </authorList>
    </citation>
    <scope>IDENTIFICATION</scope>
</reference>
<protein>
    <submittedName>
        <fullName evidence="4">Enoyl-CoA hydratase</fullName>
    </submittedName>
</protein>
<organism evidence="3 4">
    <name type="scientific">Angiostrongylus cantonensis</name>
    <name type="common">Rat lungworm</name>
    <dbReference type="NCBI Taxonomy" id="6313"/>
    <lineage>
        <taxon>Eukaryota</taxon>
        <taxon>Metazoa</taxon>
        <taxon>Ecdysozoa</taxon>
        <taxon>Nematoda</taxon>
        <taxon>Chromadorea</taxon>
        <taxon>Rhabditida</taxon>
        <taxon>Rhabditina</taxon>
        <taxon>Rhabditomorpha</taxon>
        <taxon>Strongyloidea</taxon>
        <taxon>Metastrongylidae</taxon>
        <taxon>Angiostrongylus</taxon>
    </lineage>
</organism>
<comment type="similarity">
    <text evidence="1">Belongs to the enoyl-CoA hydratase/isomerase family.</text>
</comment>
<evidence type="ECO:0000256" key="2">
    <source>
        <dbReference type="ARBA" id="ARBA00023239"/>
    </source>
</evidence>
<dbReference type="GO" id="GO:0004300">
    <property type="term" value="F:enoyl-CoA hydratase activity"/>
    <property type="evidence" value="ECO:0007669"/>
    <property type="project" value="UniProtKB-ARBA"/>
</dbReference>
<dbReference type="InterPro" id="IPR029045">
    <property type="entry name" value="ClpP/crotonase-like_dom_sf"/>
</dbReference>
<accession>A0A0K0D4T3</accession>